<dbReference type="InterPro" id="IPR036953">
    <property type="entry name" value="GreA/GreB_C_sf"/>
</dbReference>
<proteinExistence type="predicted"/>
<dbReference type="PANTHER" id="PTHR30437">
    <property type="entry name" value="TRANSCRIPTION ELONGATION FACTOR GREA"/>
    <property type="match status" value="1"/>
</dbReference>
<dbReference type="PIRSF" id="PIRSF006092">
    <property type="entry name" value="GreA_GreB"/>
    <property type="match status" value="1"/>
</dbReference>
<dbReference type="InterPro" id="IPR023459">
    <property type="entry name" value="Tscrpt_elong_fac_GreA/B_fam"/>
</dbReference>
<reference evidence="2 3" key="1">
    <citation type="submission" date="2019-03" db="EMBL/GenBank/DDBJ databases">
        <authorList>
            <person name="Kim M.K.M."/>
        </authorList>
    </citation>
    <scope>NUCLEOTIDE SEQUENCE [LARGE SCALE GENOMIC DNA]</scope>
    <source>
        <strain evidence="2 3">17J68-12</strain>
    </source>
</reference>
<keyword evidence="3" id="KW-1185">Reference proteome</keyword>
<accession>A0A4R1B8A7</accession>
<keyword evidence="2" id="KW-0251">Elongation factor</keyword>
<dbReference type="PROSITE" id="PS00830">
    <property type="entry name" value="GREAB_2"/>
    <property type="match status" value="1"/>
</dbReference>
<dbReference type="GO" id="GO:0006354">
    <property type="term" value="P:DNA-templated transcription elongation"/>
    <property type="evidence" value="ECO:0007669"/>
    <property type="project" value="TreeGrafter"/>
</dbReference>
<dbReference type="EMBL" id="SJZI01000052">
    <property type="protein sequence ID" value="TCJ12099.1"/>
    <property type="molecule type" value="Genomic_DNA"/>
</dbReference>
<feature type="domain" description="Transcription elongation factor GreA/GreB C-terminal" evidence="1">
    <location>
        <begin position="55"/>
        <end position="128"/>
    </location>
</feature>
<sequence>MSQENKGITMTREDHALIHAHLRLATGRLGTRQDEKDDLEEELRKAVLVEPGEIPPDVVRINSVVVIQEEGRQPIRLTVVAPAKADASRRLISFVSPMAAALIGYRKGDIVSCRLPGGVRTFEIVDVQQDAGIHE</sequence>
<dbReference type="GO" id="GO:0070063">
    <property type="term" value="F:RNA polymerase binding"/>
    <property type="evidence" value="ECO:0007669"/>
    <property type="project" value="InterPro"/>
</dbReference>
<keyword evidence="2" id="KW-0648">Protein biosynthesis</keyword>
<dbReference type="GO" id="GO:0032784">
    <property type="term" value="P:regulation of DNA-templated transcription elongation"/>
    <property type="evidence" value="ECO:0007669"/>
    <property type="project" value="InterPro"/>
</dbReference>
<dbReference type="AlphaFoldDB" id="A0A4R1B8A7"/>
<comment type="caution">
    <text evidence="2">The sequence shown here is derived from an EMBL/GenBank/DDBJ whole genome shotgun (WGS) entry which is preliminary data.</text>
</comment>
<dbReference type="GO" id="GO:0003677">
    <property type="term" value="F:DNA binding"/>
    <property type="evidence" value="ECO:0007669"/>
    <property type="project" value="InterPro"/>
</dbReference>
<dbReference type="SUPFAM" id="SSF54534">
    <property type="entry name" value="FKBP-like"/>
    <property type="match status" value="1"/>
</dbReference>
<name>A0A4R1B8A7_9BACT</name>
<dbReference type="OrthoDB" id="192847at2"/>
<dbReference type="Proteomes" id="UP000295334">
    <property type="component" value="Unassembled WGS sequence"/>
</dbReference>
<dbReference type="GO" id="GO:0003746">
    <property type="term" value="F:translation elongation factor activity"/>
    <property type="evidence" value="ECO:0007669"/>
    <property type="project" value="UniProtKB-KW"/>
</dbReference>
<protein>
    <submittedName>
        <fullName evidence="2">Transcription elongation factor GreAB</fullName>
    </submittedName>
</protein>
<dbReference type="Gene3D" id="3.10.50.30">
    <property type="entry name" value="Transcription elongation factor, GreA/GreB, C-terminal domain"/>
    <property type="match status" value="1"/>
</dbReference>
<dbReference type="Pfam" id="PF01272">
    <property type="entry name" value="GreA_GreB"/>
    <property type="match status" value="1"/>
</dbReference>
<organism evidence="2 3">
    <name type="scientific">Flaviaesturariibacter flavus</name>
    <dbReference type="NCBI Taxonomy" id="2502780"/>
    <lineage>
        <taxon>Bacteria</taxon>
        <taxon>Pseudomonadati</taxon>
        <taxon>Bacteroidota</taxon>
        <taxon>Chitinophagia</taxon>
        <taxon>Chitinophagales</taxon>
        <taxon>Chitinophagaceae</taxon>
        <taxon>Flaviaestuariibacter</taxon>
    </lineage>
</organism>
<evidence type="ECO:0000313" key="3">
    <source>
        <dbReference type="Proteomes" id="UP000295334"/>
    </source>
</evidence>
<dbReference type="PANTHER" id="PTHR30437:SF5">
    <property type="entry name" value="REGULATOR OF NUCLEOSIDE DIPHOSPHATE KINASE"/>
    <property type="match status" value="1"/>
</dbReference>
<gene>
    <name evidence="2" type="ORF">EPD60_16225</name>
</gene>
<dbReference type="InterPro" id="IPR001437">
    <property type="entry name" value="Tscrpt_elong_fac_GreA/B_C"/>
</dbReference>
<evidence type="ECO:0000313" key="2">
    <source>
        <dbReference type="EMBL" id="TCJ12099.1"/>
    </source>
</evidence>
<dbReference type="InterPro" id="IPR018151">
    <property type="entry name" value="TF_GreA/GreB_CS"/>
</dbReference>
<evidence type="ECO:0000259" key="1">
    <source>
        <dbReference type="Pfam" id="PF01272"/>
    </source>
</evidence>